<name>A0AAE3JPQ0_9FLAO</name>
<dbReference type="InterPro" id="IPR003439">
    <property type="entry name" value="ABC_transporter-like_ATP-bd"/>
</dbReference>
<evidence type="ECO:0000259" key="3">
    <source>
        <dbReference type="PROSITE" id="PS50893"/>
    </source>
</evidence>
<dbReference type="SUPFAM" id="SSF52540">
    <property type="entry name" value="P-loop containing nucleoside triphosphate hydrolases"/>
    <property type="match status" value="1"/>
</dbReference>
<dbReference type="PANTHER" id="PTHR43158">
    <property type="entry name" value="SKFA PEPTIDE EXPORT ATP-BINDING PROTEIN SKFE"/>
    <property type="match status" value="1"/>
</dbReference>
<dbReference type="PANTHER" id="PTHR43158:SF1">
    <property type="entry name" value="ABC TRANSPORTER, ATP-BINDING PROTEIN"/>
    <property type="match status" value="1"/>
</dbReference>
<proteinExistence type="predicted"/>
<comment type="caution">
    <text evidence="4">The sequence shown here is derived from an EMBL/GenBank/DDBJ whole genome shotgun (WGS) entry which is preliminary data.</text>
</comment>
<dbReference type="PROSITE" id="PS50893">
    <property type="entry name" value="ABC_TRANSPORTER_2"/>
    <property type="match status" value="1"/>
</dbReference>
<dbReference type="InterPro" id="IPR003593">
    <property type="entry name" value="AAA+_ATPase"/>
</dbReference>
<gene>
    <name evidence="4" type="ORF">L3X37_08820</name>
</gene>
<dbReference type="SMART" id="SM00382">
    <property type="entry name" value="AAA"/>
    <property type="match status" value="1"/>
</dbReference>
<dbReference type="RefSeq" id="WP_237239809.1">
    <property type="nucleotide sequence ID" value="NZ_JAKKDU010000009.1"/>
</dbReference>
<dbReference type="Pfam" id="PF00005">
    <property type="entry name" value="ABC_tran"/>
    <property type="match status" value="1"/>
</dbReference>
<evidence type="ECO:0000256" key="1">
    <source>
        <dbReference type="ARBA" id="ARBA00022741"/>
    </source>
</evidence>
<feature type="domain" description="ABC transporter" evidence="3">
    <location>
        <begin position="3"/>
        <end position="219"/>
    </location>
</feature>
<organism evidence="4 5">
    <name type="scientific">Wocania arenilitoris</name>
    <dbReference type="NCBI Taxonomy" id="2044858"/>
    <lineage>
        <taxon>Bacteria</taxon>
        <taxon>Pseudomonadati</taxon>
        <taxon>Bacteroidota</taxon>
        <taxon>Flavobacteriia</taxon>
        <taxon>Flavobacteriales</taxon>
        <taxon>Flavobacteriaceae</taxon>
        <taxon>Wocania</taxon>
    </lineage>
</organism>
<protein>
    <submittedName>
        <fullName evidence="4">ABC transporter ATP-binding protein</fullName>
    </submittedName>
</protein>
<evidence type="ECO:0000313" key="5">
    <source>
        <dbReference type="Proteomes" id="UP001199795"/>
    </source>
</evidence>
<keyword evidence="1" id="KW-0547">Nucleotide-binding</keyword>
<evidence type="ECO:0000256" key="2">
    <source>
        <dbReference type="ARBA" id="ARBA00022840"/>
    </source>
</evidence>
<dbReference type="AlphaFoldDB" id="A0AAE3JPQ0"/>
<keyword evidence="5" id="KW-1185">Reference proteome</keyword>
<dbReference type="GO" id="GO:0005524">
    <property type="term" value="F:ATP binding"/>
    <property type="evidence" value="ECO:0007669"/>
    <property type="project" value="UniProtKB-KW"/>
</dbReference>
<evidence type="ECO:0000313" key="4">
    <source>
        <dbReference type="EMBL" id="MCF7568465.1"/>
    </source>
</evidence>
<keyword evidence="2 4" id="KW-0067">ATP-binding</keyword>
<accession>A0AAE3JPQ0</accession>
<dbReference type="InterPro" id="IPR027417">
    <property type="entry name" value="P-loop_NTPase"/>
</dbReference>
<dbReference type="Gene3D" id="3.40.50.300">
    <property type="entry name" value="P-loop containing nucleotide triphosphate hydrolases"/>
    <property type="match status" value="1"/>
</dbReference>
<reference evidence="4" key="1">
    <citation type="submission" date="2022-01" db="EMBL/GenBank/DDBJ databases">
        <title>Draft genome sequence of Sabulilitoribacter arenilitoris KCTC 52401.</title>
        <authorList>
            <person name="Oh J.-S."/>
        </authorList>
    </citation>
    <scope>NUCLEOTIDE SEQUENCE</scope>
    <source>
        <strain evidence="4">HMF6543</strain>
    </source>
</reference>
<sequence>MILEIDNVELYFKVKRILNGVYLKTETGKITGILGSNGCGKSCLLKIIFGSLKPKYKFVRIDSKPILKPLYQTKLVAYLPQHHFVPNSMRIKTAFKLFKVSWNNFIADFESFSIFKNVSFNKLSGGERRLIETYIILKSDKKIILLDEPFSHLAPLHIEKVKALISKEKQHKIIIITDHMYRHIIDTSDNIYLIKGGHTKLINDLTELEDYKYLSSGTIN</sequence>
<dbReference type="Proteomes" id="UP001199795">
    <property type="component" value="Unassembled WGS sequence"/>
</dbReference>
<dbReference type="GO" id="GO:0016887">
    <property type="term" value="F:ATP hydrolysis activity"/>
    <property type="evidence" value="ECO:0007669"/>
    <property type="project" value="InterPro"/>
</dbReference>
<dbReference type="EMBL" id="JAKKDU010000009">
    <property type="protein sequence ID" value="MCF7568465.1"/>
    <property type="molecule type" value="Genomic_DNA"/>
</dbReference>